<dbReference type="EMBL" id="PGGH01074601">
    <property type="protein sequence ID" value="NIG58992.1"/>
    <property type="molecule type" value="Genomic_DNA"/>
</dbReference>
<dbReference type="SMART" id="SM00020">
    <property type="entry name" value="Tryp_SPc"/>
    <property type="match status" value="1"/>
</dbReference>
<reference evidence="2" key="1">
    <citation type="submission" date="2018-05" db="EMBL/GenBank/DDBJ databases">
        <authorList>
            <person name="Pedro S.L.S."/>
            <person name="Freitas R.C."/>
            <person name="Barreto A.S."/>
            <person name="Lima A.O.S."/>
        </authorList>
    </citation>
    <scope>NUCLEOTIDE SEQUENCE</scope>
    <source>
        <strain evidence="2">BP203</strain>
        <tissue evidence="2">Muscle</tissue>
    </source>
</reference>
<dbReference type="PROSITE" id="PS50240">
    <property type="entry name" value="TRYPSIN_DOM"/>
    <property type="match status" value="1"/>
</dbReference>
<proteinExistence type="predicted"/>
<dbReference type="PANTHER" id="PTHR24257">
    <property type="entry name" value="CHYMOTRYPSIN-LIKE ELASTASE FAMILY MEMBER"/>
    <property type="match status" value="1"/>
</dbReference>
<accession>A0ABX0S4H4</accession>
<evidence type="ECO:0000313" key="2">
    <source>
        <dbReference type="EMBL" id="NIG58992.1"/>
    </source>
</evidence>
<dbReference type="InterPro" id="IPR050850">
    <property type="entry name" value="Peptidase_S1_Elastase_sf"/>
</dbReference>
<dbReference type="InterPro" id="IPR009003">
    <property type="entry name" value="Peptidase_S1_PA"/>
</dbReference>
<dbReference type="SUPFAM" id="SSF50494">
    <property type="entry name" value="Trypsin-like serine proteases"/>
    <property type="match status" value="1"/>
</dbReference>
<dbReference type="Pfam" id="PF00089">
    <property type="entry name" value="Trypsin"/>
    <property type="match status" value="2"/>
</dbReference>
<dbReference type="Gene3D" id="2.40.10.10">
    <property type="entry name" value="Trypsin-like serine proteases"/>
    <property type="match status" value="2"/>
</dbReference>
<feature type="domain" description="Peptidase S1" evidence="1">
    <location>
        <begin position="1"/>
        <end position="181"/>
    </location>
</feature>
<keyword evidence="3" id="KW-1185">Reference proteome</keyword>
<dbReference type="Proteomes" id="UP001165941">
    <property type="component" value="Unassembled WGS sequence"/>
</dbReference>
<sequence>MATINTNVQVAQLPAQDQGVGEGVQCVAMGWGQLDTNRPPPPVLQQLNVTVVTALCRPSNVCTLVPGQHAGICFVRTPTYPMSPRATTALPSRLQQLGQQPDPWKESPTLKGVGGGVRVGTGSPDSQTCLAPQGDSGGPLVCNRLVHGIDSFIRGDCGSGIFPDSFASVAKFADWINSIIRRYGDNDGPSLHPRDAAGRTC</sequence>
<protein>
    <submittedName>
        <fullName evidence="2">Neutrophil elastase isoform X3</fullName>
    </submittedName>
</protein>
<dbReference type="InterPro" id="IPR043504">
    <property type="entry name" value="Peptidase_S1_PA_chymotrypsin"/>
</dbReference>
<comment type="caution">
    <text evidence="2">The sequence shown here is derived from an EMBL/GenBank/DDBJ whole genome shotgun (WGS) entry which is preliminary data.</text>
</comment>
<dbReference type="PANTHER" id="PTHR24257:SF16">
    <property type="entry name" value="NEUTROPHIL ELASTASE"/>
    <property type="match status" value="1"/>
</dbReference>
<dbReference type="InterPro" id="IPR001254">
    <property type="entry name" value="Trypsin_dom"/>
</dbReference>
<gene>
    <name evidence="2" type="ORF">BU61_6245</name>
</gene>
<organism evidence="2 3">
    <name type="scientific">Pontoporia blainvillei</name>
    <name type="common">Franciscana</name>
    <name type="synonym">Delphinus blainvillei</name>
    <dbReference type="NCBI Taxonomy" id="48723"/>
    <lineage>
        <taxon>Eukaryota</taxon>
        <taxon>Metazoa</taxon>
        <taxon>Chordata</taxon>
        <taxon>Craniata</taxon>
        <taxon>Vertebrata</taxon>
        <taxon>Euteleostomi</taxon>
        <taxon>Mammalia</taxon>
        <taxon>Eutheria</taxon>
        <taxon>Laurasiatheria</taxon>
        <taxon>Artiodactyla</taxon>
        <taxon>Whippomorpha</taxon>
        <taxon>Cetacea</taxon>
        <taxon>Odontoceti</taxon>
        <taxon>Pontoporiidae</taxon>
        <taxon>Pontoporia</taxon>
    </lineage>
</organism>
<evidence type="ECO:0000259" key="1">
    <source>
        <dbReference type="PROSITE" id="PS50240"/>
    </source>
</evidence>
<name>A0ABX0S4H4_PONBL</name>
<evidence type="ECO:0000313" key="3">
    <source>
        <dbReference type="Proteomes" id="UP001165941"/>
    </source>
</evidence>